<sequence length="54" mass="5970">MTRYKPFNRIGAFLDVMGSAIAAANAVERGVTPKARHLRKLGIDPKQFGEIRLS</sequence>
<dbReference type="AlphaFoldDB" id="A0A4R6YD78"/>
<name>A0A4R6YD78_9HYPH</name>
<evidence type="ECO:0000313" key="1">
    <source>
        <dbReference type="EMBL" id="TDR33791.1"/>
    </source>
</evidence>
<protein>
    <submittedName>
        <fullName evidence="1">Uncharacterized protein</fullName>
    </submittedName>
</protein>
<organism evidence="1 2">
    <name type="scientific">Aquamicrobium defluvii</name>
    <dbReference type="NCBI Taxonomy" id="69279"/>
    <lineage>
        <taxon>Bacteria</taxon>
        <taxon>Pseudomonadati</taxon>
        <taxon>Pseudomonadota</taxon>
        <taxon>Alphaproteobacteria</taxon>
        <taxon>Hyphomicrobiales</taxon>
        <taxon>Phyllobacteriaceae</taxon>
        <taxon>Aquamicrobium</taxon>
    </lineage>
</organism>
<dbReference type="RefSeq" id="WP_166647762.1">
    <property type="nucleotide sequence ID" value="NZ_KK073878.1"/>
</dbReference>
<accession>A0A4R6YD78</accession>
<keyword evidence="2" id="KW-1185">Reference proteome</keyword>
<evidence type="ECO:0000313" key="2">
    <source>
        <dbReference type="Proteomes" id="UP000294958"/>
    </source>
</evidence>
<dbReference type="EMBL" id="SNZF01000019">
    <property type="protein sequence ID" value="TDR33791.1"/>
    <property type="molecule type" value="Genomic_DNA"/>
</dbReference>
<comment type="caution">
    <text evidence="1">The sequence shown here is derived from an EMBL/GenBank/DDBJ whole genome shotgun (WGS) entry which is preliminary data.</text>
</comment>
<reference evidence="1 2" key="1">
    <citation type="submission" date="2019-03" db="EMBL/GenBank/DDBJ databases">
        <title>Genomic Encyclopedia of Type Strains, Phase IV (KMG-IV): sequencing the most valuable type-strain genomes for metagenomic binning, comparative biology and taxonomic classification.</title>
        <authorList>
            <person name="Goeker M."/>
        </authorList>
    </citation>
    <scope>NUCLEOTIDE SEQUENCE [LARGE SCALE GENOMIC DNA]</scope>
    <source>
        <strain evidence="1 2">DSM 11603</strain>
    </source>
</reference>
<proteinExistence type="predicted"/>
<gene>
    <name evidence="1" type="ORF">DES43_11977</name>
</gene>
<dbReference type="Proteomes" id="UP000294958">
    <property type="component" value="Unassembled WGS sequence"/>
</dbReference>